<feature type="region of interest" description="Disordered" evidence="1">
    <location>
        <begin position="101"/>
        <end position="127"/>
    </location>
</feature>
<dbReference type="AlphaFoldDB" id="A0A316U7F1"/>
<evidence type="ECO:0008006" key="4">
    <source>
        <dbReference type="Google" id="ProtNLM"/>
    </source>
</evidence>
<feature type="compositionally biased region" description="Polar residues" evidence="1">
    <location>
        <begin position="57"/>
        <end position="67"/>
    </location>
</feature>
<gene>
    <name evidence="2" type="ORF">BCV69DRAFT_204815</name>
</gene>
<name>A0A316U7F1_9BASI</name>
<dbReference type="OrthoDB" id="661148at2759"/>
<keyword evidence="3" id="KW-1185">Reference proteome</keyword>
<feature type="compositionally biased region" description="Low complexity" evidence="1">
    <location>
        <begin position="101"/>
        <end position="115"/>
    </location>
</feature>
<feature type="compositionally biased region" description="Low complexity" evidence="1">
    <location>
        <begin position="46"/>
        <end position="56"/>
    </location>
</feature>
<dbReference type="RefSeq" id="XP_025347443.1">
    <property type="nucleotide sequence ID" value="XM_025489713.1"/>
</dbReference>
<dbReference type="Proteomes" id="UP000245942">
    <property type="component" value="Unassembled WGS sequence"/>
</dbReference>
<feature type="region of interest" description="Disordered" evidence="1">
    <location>
        <begin position="42"/>
        <end position="67"/>
    </location>
</feature>
<dbReference type="STRING" id="1684307.A0A316U7F1"/>
<reference evidence="2 3" key="1">
    <citation type="journal article" date="2018" name="Mol. Biol. Evol.">
        <title>Broad Genomic Sampling Reveals a Smut Pathogenic Ancestry of the Fungal Clade Ustilaginomycotina.</title>
        <authorList>
            <person name="Kijpornyongpan T."/>
            <person name="Mondo S.J."/>
            <person name="Barry K."/>
            <person name="Sandor L."/>
            <person name="Lee J."/>
            <person name="Lipzen A."/>
            <person name="Pangilinan J."/>
            <person name="LaButti K."/>
            <person name="Hainaut M."/>
            <person name="Henrissat B."/>
            <person name="Grigoriev I.V."/>
            <person name="Spatafora J.W."/>
            <person name="Aime M.C."/>
        </authorList>
    </citation>
    <scope>NUCLEOTIDE SEQUENCE [LARGE SCALE GENOMIC DNA]</scope>
    <source>
        <strain evidence="2 3">MCA 4718</strain>
    </source>
</reference>
<organism evidence="2 3">
    <name type="scientific">Pseudomicrostroma glucosiphilum</name>
    <dbReference type="NCBI Taxonomy" id="1684307"/>
    <lineage>
        <taxon>Eukaryota</taxon>
        <taxon>Fungi</taxon>
        <taxon>Dikarya</taxon>
        <taxon>Basidiomycota</taxon>
        <taxon>Ustilaginomycotina</taxon>
        <taxon>Exobasidiomycetes</taxon>
        <taxon>Microstromatales</taxon>
        <taxon>Microstromatales incertae sedis</taxon>
        <taxon>Pseudomicrostroma</taxon>
    </lineage>
</organism>
<accession>A0A316U7F1</accession>
<evidence type="ECO:0000256" key="1">
    <source>
        <dbReference type="SAM" id="MobiDB-lite"/>
    </source>
</evidence>
<protein>
    <recommendedName>
        <fullName evidence="4">ZZ-type domain-containing protein</fullName>
    </recommendedName>
</protein>
<dbReference type="EMBL" id="KZ819328">
    <property type="protein sequence ID" value="PWN20283.1"/>
    <property type="molecule type" value="Genomic_DNA"/>
</dbReference>
<proteinExistence type="predicted"/>
<dbReference type="GeneID" id="37011447"/>
<evidence type="ECO:0000313" key="3">
    <source>
        <dbReference type="Proteomes" id="UP000245942"/>
    </source>
</evidence>
<evidence type="ECO:0000313" key="2">
    <source>
        <dbReference type="EMBL" id="PWN20283.1"/>
    </source>
</evidence>
<sequence>MVLRLLEPLAQEGPSGLGANGLAEALFKAAAKLTASSRLSTTSDAVGEVGSSSSEGARNTVTLSQSSSDSHDVQCSFCCELIGQGARYLCANCPLDLASHGSTASSGTTTPSAASKEGRSIAGQEAHTRDLPAIWTPHEGFNLCSECEKHSLSIHNPDHFFLHIPSPEQVARSGNAGITPLRLNPYLTIDQRKGLLPPLYSDDGGWEEARLRIQAGAPAMSGSDTLPAEPSAPSAFPPVGNAAQSASTFIADNGTLPVPTPSPAFRLSRWMCPLPIDDIELTRLSLQERGEAAGNLTTTGSGQIPGAFPGTPQEEEQQAFSPAYLQHEEEYVRSLLHPNVLCDVCFEQIKGCWTRCANCVSSFDVVSTPEVTSVGITPPSVY</sequence>